<dbReference type="PROSITE" id="PS00061">
    <property type="entry name" value="ADH_SHORT"/>
    <property type="match status" value="1"/>
</dbReference>
<dbReference type="PANTHER" id="PTHR43639">
    <property type="entry name" value="OXIDOREDUCTASE, SHORT-CHAIN DEHYDROGENASE/REDUCTASE FAMILY (AFU_ORTHOLOGUE AFUA_5G02870)"/>
    <property type="match status" value="1"/>
</dbReference>
<comment type="caution">
    <text evidence="3">The sequence shown here is derived from an EMBL/GenBank/DDBJ whole genome shotgun (WGS) entry which is preliminary data.</text>
</comment>
<proteinExistence type="inferred from homology"/>
<protein>
    <submittedName>
        <fullName evidence="3">Short-chain dehydrogenase/reductase SDR</fullName>
    </submittedName>
</protein>
<dbReference type="PANTHER" id="PTHR43639:SF1">
    <property type="entry name" value="SHORT-CHAIN DEHYDROGENASE_REDUCTASE FAMILY PROTEIN"/>
    <property type="match status" value="1"/>
</dbReference>
<dbReference type="EMBL" id="AASE01000008">
    <property type="protein sequence ID" value="EAT59079.1"/>
    <property type="molecule type" value="Genomic_DNA"/>
</dbReference>
<gene>
    <name evidence="3" type="ORF">CferDRAFT_0994</name>
</gene>
<accession>Q0YRZ3</accession>
<dbReference type="SUPFAM" id="SSF51735">
    <property type="entry name" value="NAD(P)-binding Rossmann-fold domains"/>
    <property type="match status" value="1"/>
</dbReference>
<dbReference type="InterPro" id="IPR020904">
    <property type="entry name" value="Sc_DH/Rdtase_CS"/>
</dbReference>
<dbReference type="InterPro" id="IPR036291">
    <property type="entry name" value="NAD(P)-bd_dom_sf"/>
</dbReference>
<name>Q0YRZ3_9CHLB</name>
<dbReference type="PRINTS" id="PR00081">
    <property type="entry name" value="GDHRDH"/>
</dbReference>
<sequence length="245" mass="27006">MATSGRKVCFMTGASGRLGSEIALSVAGQGYSVFFTWHSSEAAAAGLLEKIRWISPESGMVQCHMAKTGEITSAFATFREQFDRLDLLITSASNFFSTPLPDVTEAEWDSLVDTNLKGTFFTMQEAVKIMQKQPFVSRIIAMTDISAELVWKNFAPYTVSKAGIRHLTRIFAKTFAPGILVNAIAPGTVTINPDRDMDTAEEMIRKIPLKRLGDPLEIVRTIIFLLENDYITGQTITVDGGRLLQ</sequence>
<dbReference type="AlphaFoldDB" id="Q0YRZ3"/>
<keyword evidence="2" id="KW-0560">Oxidoreductase</keyword>
<evidence type="ECO:0000256" key="2">
    <source>
        <dbReference type="ARBA" id="ARBA00023002"/>
    </source>
</evidence>
<dbReference type="Proteomes" id="UP000004162">
    <property type="component" value="Unassembled WGS sequence"/>
</dbReference>
<dbReference type="OrthoDB" id="9803333at2"/>
<reference evidence="3 4" key="2">
    <citation type="submission" date="2006-07" db="EMBL/GenBank/DDBJ databases">
        <title>Sequencing of the draft genome and assembly of Chlorobium ferroxidans DSM 13031.</title>
        <authorList>
            <consortium name="US DOE Joint Genome Institute (JGI-PGF)"/>
            <person name="Copeland A."/>
            <person name="Lucas S."/>
            <person name="Lapidus A."/>
            <person name="Barry K."/>
            <person name="Glavina del Rio T."/>
            <person name="Dalin E."/>
            <person name="Tice H."/>
            <person name="Bruce D."/>
            <person name="Pitluck S."/>
            <person name="Richardson P."/>
        </authorList>
    </citation>
    <scope>NUCLEOTIDE SEQUENCE [LARGE SCALE GENOMIC DNA]</scope>
    <source>
        <strain evidence="3 4">DSM 13031</strain>
    </source>
</reference>
<dbReference type="RefSeq" id="WP_006366331.1">
    <property type="nucleotide sequence ID" value="NZ_AASE01000008.1"/>
</dbReference>
<keyword evidence="4" id="KW-1185">Reference proteome</keyword>
<evidence type="ECO:0000313" key="3">
    <source>
        <dbReference type="EMBL" id="EAT59079.1"/>
    </source>
</evidence>
<dbReference type="GO" id="GO:0016491">
    <property type="term" value="F:oxidoreductase activity"/>
    <property type="evidence" value="ECO:0007669"/>
    <property type="project" value="UniProtKB-KW"/>
</dbReference>
<dbReference type="Pfam" id="PF13561">
    <property type="entry name" value="adh_short_C2"/>
    <property type="match status" value="1"/>
</dbReference>
<dbReference type="InterPro" id="IPR002347">
    <property type="entry name" value="SDR_fam"/>
</dbReference>
<evidence type="ECO:0000313" key="4">
    <source>
        <dbReference type="Proteomes" id="UP000004162"/>
    </source>
</evidence>
<comment type="similarity">
    <text evidence="1">Belongs to the short-chain dehydrogenases/reductases (SDR) family.</text>
</comment>
<dbReference type="Gene3D" id="3.40.50.720">
    <property type="entry name" value="NAD(P)-binding Rossmann-like Domain"/>
    <property type="match status" value="1"/>
</dbReference>
<organism evidence="3 4">
    <name type="scientific">Chlorobium ferrooxidans DSM 13031</name>
    <dbReference type="NCBI Taxonomy" id="377431"/>
    <lineage>
        <taxon>Bacteria</taxon>
        <taxon>Pseudomonadati</taxon>
        <taxon>Chlorobiota</taxon>
        <taxon>Chlorobiia</taxon>
        <taxon>Chlorobiales</taxon>
        <taxon>Chlorobiaceae</taxon>
        <taxon>Chlorobium/Pelodictyon group</taxon>
        <taxon>Chlorobium</taxon>
    </lineage>
</organism>
<reference evidence="3 4" key="1">
    <citation type="submission" date="2006-07" db="EMBL/GenBank/DDBJ databases">
        <title>Annotation of the draft genome assembly of Chlorobium ferroxidans DSM 13031.</title>
        <authorList>
            <consortium name="US DOE Joint Genome Institute (JGI-ORNL)"/>
            <person name="Larimer F."/>
            <person name="Land M."/>
            <person name="Hauser L."/>
        </authorList>
    </citation>
    <scope>NUCLEOTIDE SEQUENCE [LARGE SCALE GENOMIC DNA]</scope>
    <source>
        <strain evidence="3 4">DSM 13031</strain>
    </source>
</reference>
<evidence type="ECO:0000256" key="1">
    <source>
        <dbReference type="ARBA" id="ARBA00006484"/>
    </source>
</evidence>